<dbReference type="InterPro" id="IPR017972">
    <property type="entry name" value="Cyt_P450_CS"/>
</dbReference>
<dbReference type="Pfam" id="PF13279">
    <property type="entry name" value="4HBT_2"/>
    <property type="match status" value="1"/>
</dbReference>
<dbReference type="Proteomes" id="UP000574317">
    <property type="component" value="Unassembled WGS sequence"/>
</dbReference>
<sequence length="985" mass="111269">MFSPTPQTLSIIIAIFILTTLLIRRALLPKPIPGIVYREANAKKILGNAWELLQWKKKHGEMFGYLANLAVELNEPVFQIFVHPLGKPWVIVADNREAFDILSRRTPKEFDRSRFLRSLFMPLVPEFHFHMPTGDRWKAHRKLVADTMSPAFLGGVAGPQMWKSTMKLIDLWRVKERLAKGRPFSVSTDIRKAAFEIIWAATFGFDSGSTNAQTELLETLPEFTNLPDMDHEVHFPVAPDPPVFKAGLALNDAMNIGVQSLVPGLHLWLAYNLMPSLRAARSLKEAVIQDMIKQAINKFSNQADLDWEDQGNLKRHMKSAVDIVIAREIDSARKEGRTPELMSRTVQDELFSFMLAGNEIFTLTAWTLKFLTTHQNVQKKVRDELREQCSAAVERGDAPTVSEIMSARLPYFEAMIEESTRCGSVTQTNIRTTMQEVNILGHMVPKHTEILMLNNGPGSFMPPLSVDEEKRSESSKGTAGKIGQWNVKGMRDFDPERWLVKDEEGRLTFNPNAGPRHSFGAGPRACFGRKWAALEVKIMMALIVWHFNLEPTPKPLSSFKPFPGVAHRPEMIYLLVWRGFKLNTNRNLPSDPDPAIPTSDPTGVTGTQSQVILLYQDEIFPSVIVTRLYHNFCLNYQPESRSRVIMTFGLGKLKTLGLSVLIFAILVAAFDKTDETKQRFQFSITGTRILGLFTVLFIVSNFKSMPFVWTLRVLYIISYHTGLRKSPQLGPKALFKPIIATTSTSLLEVDYYLHKSNSTYFADLDAGRAHLIAYLFRHGFHRLSNNTKLGIVLDPKTGTPMGGRLGINLGAVETCFRREITAFKQVEMWSYVLTWDRKWLYIVTHFVPKGTALPTEWLDPRFARTPTRPLLRDPGDLSKRIYATSLSKYVFKLKRLTVPPSTVLEQAGLLPTRPGGWAIGERDLEAVESDGSSIGVNKDGEWDWRRVEAQRRKGIELISKPNHLDLIHDGFDGGSEGAIGRFSPG</sequence>
<dbReference type="InterPro" id="IPR029069">
    <property type="entry name" value="HotDog_dom_sf"/>
</dbReference>
<dbReference type="Gene3D" id="1.10.630.10">
    <property type="entry name" value="Cytochrome P450"/>
    <property type="match status" value="1"/>
</dbReference>
<proteinExistence type="inferred from homology"/>
<dbReference type="PRINTS" id="PR00463">
    <property type="entry name" value="EP450I"/>
</dbReference>
<evidence type="ECO:0000313" key="6">
    <source>
        <dbReference type="EMBL" id="KAF5554480.1"/>
    </source>
</evidence>
<keyword evidence="1 4" id="KW-0479">Metal-binding</keyword>
<organism evidence="6 7">
    <name type="scientific">Fusarium napiforme</name>
    <dbReference type="NCBI Taxonomy" id="42672"/>
    <lineage>
        <taxon>Eukaryota</taxon>
        <taxon>Fungi</taxon>
        <taxon>Dikarya</taxon>
        <taxon>Ascomycota</taxon>
        <taxon>Pezizomycotina</taxon>
        <taxon>Sordariomycetes</taxon>
        <taxon>Hypocreomycetidae</taxon>
        <taxon>Hypocreales</taxon>
        <taxon>Nectriaceae</taxon>
        <taxon>Fusarium</taxon>
        <taxon>Fusarium fujikuroi species complex</taxon>
    </lineage>
</organism>
<comment type="similarity">
    <text evidence="3">Belongs to the lcsJ thioesterase family.</text>
</comment>
<dbReference type="PANTHER" id="PTHR12475:SF4">
    <property type="entry name" value="PROTEIN THEM6"/>
    <property type="match status" value="1"/>
</dbReference>
<name>A0A8H5JI73_9HYPO</name>
<accession>A0A8H5JI73</accession>
<keyword evidence="5" id="KW-0472">Membrane</keyword>
<dbReference type="GO" id="GO:0016705">
    <property type="term" value="F:oxidoreductase activity, acting on paired donors, with incorporation or reduction of molecular oxygen"/>
    <property type="evidence" value="ECO:0007669"/>
    <property type="project" value="InterPro"/>
</dbReference>
<dbReference type="PANTHER" id="PTHR12475">
    <property type="match status" value="1"/>
</dbReference>
<evidence type="ECO:0000313" key="7">
    <source>
        <dbReference type="Proteomes" id="UP000574317"/>
    </source>
</evidence>
<evidence type="ECO:0000256" key="2">
    <source>
        <dbReference type="ARBA" id="ARBA00023004"/>
    </source>
</evidence>
<evidence type="ECO:0000256" key="4">
    <source>
        <dbReference type="PIRSR" id="PIRSR602401-1"/>
    </source>
</evidence>
<dbReference type="InterPro" id="IPR002401">
    <property type="entry name" value="Cyt_P450_E_grp-I"/>
</dbReference>
<dbReference type="SUPFAM" id="SSF54637">
    <property type="entry name" value="Thioesterase/thiol ester dehydrase-isomerase"/>
    <property type="match status" value="1"/>
</dbReference>
<reference evidence="6 7" key="1">
    <citation type="submission" date="2020-05" db="EMBL/GenBank/DDBJ databases">
        <title>Identification and distribution of gene clusters putatively required for synthesis of sphingolipid metabolism inhibitors in phylogenetically diverse species of the filamentous fungus Fusarium.</title>
        <authorList>
            <person name="Kim H.-S."/>
            <person name="Busman M."/>
            <person name="Brown D.W."/>
            <person name="Divon H."/>
            <person name="Uhlig S."/>
            <person name="Proctor R.H."/>
        </authorList>
    </citation>
    <scope>NUCLEOTIDE SEQUENCE [LARGE SCALE GENOMIC DNA]</scope>
    <source>
        <strain evidence="6 7">NRRL 25196</strain>
    </source>
</reference>
<keyword evidence="5" id="KW-0812">Transmembrane</keyword>
<dbReference type="GO" id="GO:0005506">
    <property type="term" value="F:iron ion binding"/>
    <property type="evidence" value="ECO:0007669"/>
    <property type="project" value="InterPro"/>
</dbReference>
<dbReference type="GO" id="GO:0004497">
    <property type="term" value="F:monooxygenase activity"/>
    <property type="evidence" value="ECO:0007669"/>
    <property type="project" value="InterPro"/>
</dbReference>
<dbReference type="InterPro" id="IPR051490">
    <property type="entry name" value="THEM6_lcsJ_thioesterase"/>
</dbReference>
<keyword evidence="2 4" id="KW-0408">Iron</keyword>
<keyword evidence="4" id="KW-0349">Heme</keyword>
<keyword evidence="5" id="KW-1133">Transmembrane helix</keyword>
<evidence type="ECO:0000256" key="3">
    <source>
        <dbReference type="ARBA" id="ARBA00038476"/>
    </source>
</evidence>
<comment type="caution">
    <text evidence="6">The sequence shown here is derived from an EMBL/GenBank/DDBJ whole genome shotgun (WGS) entry which is preliminary data.</text>
</comment>
<dbReference type="SUPFAM" id="SSF48264">
    <property type="entry name" value="Cytochrome P450"/>
    <property type="match status" value="1"/>
</dbReference>
<dbReference type="PROSITE" id="PS00086">
    <property type="entry name" value="CYTOCHROME_P450"/>
    <property type="match status" value="1"/>
</dbReference>
<evidence type="ECO:0000256" key="1">
    <source>
        <dbReference type="ARBA" id="ARBA00022723"/>
    </source>
</evidence>
<feature type="transmembrane region" description="Helical" evidence="5">
    <location>
        <begin position="682"/>
        <end position="702"/>
    </location>
</feature>
<feature type="binding site" description="axial binding residue" evidence="4">
    <location>
        <position position="526"/>
    </location>
    <ligand>
        <name>heme</name>
        <dbReference type="ChEBI" id="CHEBI:30413"/>
    </ligand>
    <ligandPart>
        <name>Fe</name>
        <dbReference type="ChEBI" id="CHEBI:18248"/>
    </ligandPart>
</feature>
<dbReference type="InterPro" id="IPR036396">
    <property type="entry name" value="Cyt_P450_sf"/>
</dbReference>
<dbReference type="GO" id="GO:0020037">
    <property type="term" value="F:heme binding"/>
    <property type="evidence" value="ECO:0007669"/>
    <property type="project" value="InterPro"/>
</dbReference>
<keyword evidence="7" id="KW-1185">Reference proteome</keyword>
<protein>
    <submittedName>
        <fullName evidence="6">TRI13-cytochrome P450</fullName>
    </submittedName>
</protein>
<dbReference type="AlphaFoldDB" id="A0A8H5JI73"/>
<dbReference type="Pfam" id="PF00067">
    <property type="entry name" value="p450"/>
    <property type="match status" value="2"/>
</dbReference>
<dbReference type="InterPro" id="IPR001128">
    <property type="entry name" value="Cyt_P450"/>
</dbReference>
<gene>
    <name evidence="6" type="ORF">FNAPI_6431</name>
</gene>
<feature type="transmembrane region" description="Helical" evidence="5">
    <location>
        <begin position="6"/>
        <end position="23"/>
    </location>
</feature>
<dbReference type="EMBL" id="JAAOAO010000235">
    <property type="protein sequence ID" value="KAF5554480.1"/>
    <property type="molecule type" value="Genomic_DNA"/>
</dbReference>
<evidence type="ECO:0000256" key="5">
    <source>
        <dbReference type="SAM" id="Phobius"/>
    </source>
</evidence>
<comment type="cofactor">
    <cofactor evidence="4">
        <name>heme</name>
        <dbReference type="ChEBI" id="CHEBI:30413"/>
    </cofactor>
</comment>
<feature type="transmembrane region" description="Helical" evidence="5">
    <location>
        <begin position="653"/>
        <end position="670"/>
    </location>
</feature>